<protein>
    <recommendedName>
        <fullName evidence="5">HTH marR-type domain-containing protein</fullName>
    </recommendedName>
</protein>
<evidence type="ECO:0000256" key="2">
    <source>
        <dbReference type="ARBA" id="ARBA00023125"/>
    </source>
</evidence>
<dbReference type="InterPro" id="IPR000835">
    <property type="entry name" value="HTH_MarR-typ"/>
</dbReference>
<dbReference type="InterPro" id="IPR036388">
    <property type="entry name" value="WH-like_DNA-bd_sf"/>
</dbReference>
<keyword evidence="7" id="KW-1185">Reference proteome</keyword>
<dbReference type="PROSITE" id="PS50995">
    <property type="entry name" value="HTH_MARR_2"/>
    <property type="match status" value="1"/>
</dbReference>
<evidence type="ECO:0000256" key="1">
    <source>
        <dbReference type="ARBA" id="ARBA00023015"/>
    </source>
</evidence>
<reference evidence="6 7" key="1">
    <citation type="journal article" date="2019" name="Int. J. Syst. Evol. Microbiol.">
        <title>The Global Catalogue of Microorganisms (GCM) 10K type strain sequencing project: providing services to taxonomists for standard genome sequencing and annotation.</title>
        <authorList>
            <consortium name="The Broad Institute Genomics Platform"/>
            <consortium name="The Broad Institute Genome Sequencing Center for Infectious Disease"/>
            <person name="Wu L."/>
            <person name="Ma J."/>
        </authorList>
    </citation>
    <scope>NUCLEOTIDE SEQUENCE [LARGE SCALE GENOMIC DNA]</scope>
    <source>
        <strain evidence="6 7">JCM 16009</strain>
    </source>
</reference>
<dbReference type="SMART" id="SM00347">
    <property type="entry name" value="HTH_MARR"/>
    <property type="match status" value="1"/>
</dbReference>
<dbReference type="InterPro" id="IPR036390">
    <property type="entry name" value="WH_DNA-bd_sf"/>
</dbReference>
<keyword evidence="3" id="KW-0804">Transcription</keyword>
<evidence type="ECO:0000313" key="7">
    <source>
        <dbReference type="Proteomes" id="UP001500449"/>
    </source>
</evidence>
<feature type="domain" description="HTH marR-type" evidence="5">
    <location>
        <begin position="51"/>
        <end position="180"/>
    </location>
</feature>
<feature type="region of interest" description="Disordered" evidence="4">
    <location>
        <begin position="1"/>
        <end position="27"/>
    </location>
</feature>
<dbReference type="Pfam" id="PF01047">
    <property type="entry name" value="MarR"/>
    <property type="match status" value="1"/>
</dbReference>
<dbReference type="EMBL" id="BAAAQK010000025">
    <property type="protein sequence ID" value="GAA1871982.1"/>
    <property type="molecule type" value="Genomic_DNA"/>
</dbReference>
<evidence type="ECO:0000256" key="4">
    <source>
        <dbReference type="SAM" id="MobiDB-lite"/>
    </source>
</evidence>
<sequence length="187" mass="19956">MVSRRPHTQASLGSGPPGCGRPFGRAVDVPNDVTGPEIRPGELGVDDLAVADRIACQVAVLTRIVQRRYARSADFGPAICHALSHLARGAPQRAGSLAEALCTDPSTVSRQVAALLRRGLIERCADPSDGRASLLAVTPAGYAALEHSCRPKVEIIADTLAGWPIEDRREFVSLLAELISAYQRQTR</sequence>
<dbReference type="PROSITE" id="PS01117">
    <property type="entry name" value="HTH_MARR_1"/>
    <property type="match status" value="1"/>
</dbReference>
<evidence type="ECO:0000313" key="6">
    <source>
        <dbReference type="EMBL" id="GAA1871982.1"/>
    </source>
</evidence>
<evidence type="ECO:0000259" key="5">
    <source>
        <dbReference type="PROSITE" id="PS50995"/>
    </source>
</evidence>
<gene>
    <name evidence="6" type="ORF">GCM10009836_61090</name>
</gene>
<keyword evidence="1" id="KW-0805">Transcription regulation</keyword>
<dbReference type="SUPFAM" id="SSF46785">
    <property type="entry name" value="Winged helix' DNA-binding domain"/>
    <property type="match status" value="1"/>
</dbReference>
<proteinExistence type="predicted"/>
<organism evidence="6 7">
    <name type="scientific">Pseudonocardia ailaonensis</name>
    <dbReference type="NCBI Taxonomy" id="367279"/>
    <lineage>
        <taxon>Bacteria</taxon>
        <taxon>Bacillati</taxon>
        <taxon>Actinomycetota</taxon>
        <taxon>Actinomycetes</taxon>
        <taxon>Pseudonocardiales</taxon>
        <taxon>Pseudonocardiaceae</taxon>
        <taxon>Pseudonocardia</taxon>
    </lineage>
</organism>
<keyword evidence="2" id="KW-0238">DNA-binding</keyword>
<accession>A0ABN2NJF9</accession>
<name>A0ABN2NJF9_9PSEU</name>
<dbReference type="InterPro" id="IPR023187">
    <property type="entry name" value="Tscrpt_reg_MarR-type_CS"/>
</dbReference>
<dbReference type="PANTHER" id="PTHR39515">
    <property type="entry name" value="CONSERVED PROTEIN"/>
    <property type="match status" value="1"/>
</dbReference>
<evidence type="ECO:0000256" key="3">
    <source>
        <dbReference type="ARBA" id="ARBA00023163"/>
    </source>
</evidence>
<dbReference type="Gene3D" id="1.10.10.10">
    <property type="entry name" value="Winged helix-like DNA-binding domain superfamily/Winged helix DNA-binding domain"/>
    <property type="match status" value="1"/>
</dbReference>
<dbReference type="InterPro" id="IPR052526">
    <property type="entry name" value="HTH-type_Bedaq_tolerance"/>
</dbReference>
<comment type="caution">
    <text evidence="6">The sequence shown here is derived from an EMBL/GenBank/DDBJ whole genome shotgun (WGS) entry which is preliminary data.</text>
</comment>
<dbReference type="PANTHER" id="PTHR39515:SF2">
    <property type="entry name" value="HTH-TYPE TRANSCRIPTIONAL REGULATOR RV0880"/>
    <property type="match status" value="1"/>
</dbReference>
<dbReference type="Proteomes" id="UP001500449">
    <property type="component" value="Unassembled WGS sequence"/>
</dbReference>